<name>A0A9P1G9C8_9DINO</name>
<gene>
    <name evidence="4" type="ORF">C1SCF055_LOCUS30718</name>
</gene>
<dbReference type="OrthoDB" id="419960at2759"/>
<evidence type="ECO:0000256" key="1">
    <source>
        <dbReference type="SAM" id="Coils"/>
    </source>
</evidence>
<dbReference type="SUPFAM" id="SSF88697">
    <property type="entry name" value="PUA domain-like"/>
    <property type="match status" value="1"/>
</dbReference>
<feature type="region of interest" description="Disordered" evidence="2">
    <location>
        <begin position="133"/>
        <end position="156"/>
    </location>
</feature>
<feature type="region of interest" description="Disordered" evidence="2">
    <location>
        <begin position="194"/>
        <end position="229"/>
    </location>
</feature>
<dbReference type="InterPro" id="IPR015947">
    <property type="entry name" value="PUA-like_sf"/>
</dbReference>
<dbReference type="EMBL" id="CAMXCT010003535">
    <property type="protein sequence ID" value="CAI4004959.1"/>
    <property type="molecule type" value="Genomic_DNA"/>
</dbReference>
<keyword evidence="1" id="KW-0175">Coiled coil</keyword>
<keyword evidence="6" id="KW-1185">Reference proteome</keyword>
<feature type="compositionally biased region" description="Low complexity" evidence="2">
    <location>
        <begin position="141"/>
        <end position="155"/>
    </location>
</feature>
<protein>
    <submittedName>
        <fullName evidence="4">Uncharacterized protein</fullName>
    </submittedName>
</protein>
<evidence type="ECO:0000256" key="2">
    <source>
        <dbReference type="SAM" id="MobiDB-lite"/>
    </source>
</evidence>
<feature type="region of interest" description="Disordered" evidence="2">
    <location>
        <begin position="64"/>
        <end position="87"/>
    </location>
</feature>
<feature type="chain" id="PRO_5043272576" evidence="3">
    <location>
        <begin position="20"/>
        <end position="897"/>
    </location>
</feature>
<keyword evidence="3" id="KW-0732">Signal</keyword>
<evidence type="ECO:0000313" key="6">
    <source>
        <dbReference type="Proteomes" id="UP001152797"/>
    </source>
</evidence>
<dbReference type="EMBL" id="CAMXCT020003535">
    <property type="protein sequence ID" value="CAL1158334.1"/>
    <property type="molecule type" value="Genomic_DNA"/>
</dbReference>
<reference evidence="4" key="1">
    <citation type="submission" date="2022-10" db="EMBL/GenBank/DDBJ databases">
        <authorList>
            <person name="Chen Y."/>
            <person name="Dougan E. K."/>
            <person name="Chan C."/>
            <person name="Rhodes N."/>
            <person name="Thang M."/>
        </authorList>
    </citation>
    <scope>NUCLEOTIDE SEQUENCE</scope>
</reference>
<reference evidence="5" key="2">
    <citation type="submission" date="2024-04" db="EMBL/GenBank/DDBJ databases">
        <authorList>
            <person name="Chen Y."/>
            <person name="Shah S."/>
            <person name="Dougan E. K."/>
            <person name="Thang M."/>
            <person name="Chan C."/>
        </authorList>
    </citation>
    <scope>NUCLEOTIDE SEQUENCE [LARGE SCALE GENOMIC DNA]</scope>
</reference>
<comment type="caution">
    <text evidence="4">The sequence shown here is derived from an EMBL/GenBank/DDBJ whole genome shotgun (WGS) entry which is preliminary data.</text>
</comment>
<dbReference type="Gene3D" id="2.30.130.30">
    <property type="entry name" value="Hypothetical protein"/>
    <property type="match status" value="1"/>
</dbReference>
<accession>A0A9P1G9C8</accession>
<organism evidence="4">
    <name type="scientific">Cladocopium goreaui</name>
    <dbReference type="NCBI Taxonomy" id="2562237"/>
    <lineage>
        <taxon>Eukaryota</taxon>
        <taxon>Sar</taxon>
        <taxon>Alveolata</taxon>
        <taxon>Dinophyceae</taxon>
        <taxon>Suessiales</taxon>
        <taxon>Symbiodiniaceae</taxon>
        <taxon>Cladocopium</taxon>
    </lineage>
</organism>
<evidence type="ECO:0000256" key="3">
    <source>
        <dbReference type="SAM" id="SignalP"/>
    </source>
</evidence>
<feature type="coiled-coil region" evidence="1">
    <location>
        <begin position="250"/>
        <end position="294"/>
    </location>
</feature>
<evidence type="ECO:0000313" key="4">
    <source>
        <dbReference type="EMBL" id="CAI4004959.1"/>
    </source>
</evidence>
<sequence>MAYLVKKMAALCWLRSCLGAAEMPDVSLVPYQRVAASKLLWAIIECDAQGPQVKRRTKGGRLLGWTHKGMPDKRGHRRTPAQVQREGAKRIERKNQELMALREETLVKKEEVEALRDRVEQRELKKATLMQKLQHLESSRSDSSGSSSSSESSSEGWAECQVNNAFLEGAEQVPTLFQMTCLLVPGTMIGPGVAESKQMSGPSAHAAGVKREGSSEGVAPKKAPKDKRYAWRDRRTEGQLKAEAEVTENLEKVEQDILSEREVQAELENEKQELKEKEAALTKEIEDLKQKERTIWYMSDFSGLDLPASAMRRVKPDMVHLFSSEVDSFGFKCYVADLTGCVVTAVPRDVLFEALSQLEPDIFVLRMSVDRQDEVYAMILTHGFDEGYDLETWAHGQDRTMAFVAGIQKTESAILAAAKVPVILEMIENETWASAISVRHNDKSTFALEAVREPRTFLTSTAFLHFLTLILKKNNALEPQHYSLLTKRCYAEAILRGDKVIEARRASQIKSLKVGMTLAMHWRTSTRIYCEVVSLTQYDNAKIMVDDVGHAALGFANLTDCCDVYHKFYGDNQKMIAIGVSNPRRVEDVQTLILKKNNQLGLGRDGLFCNALPPPSFLTEHQQVTAIPTDPGTTLSPEEMQVALRRRLRLPLPLASRHCGGDRGYGCGAPSDPFGDHATACHRTGLLARRAKVVELAWLRVAREAVGAEGRVIAQPLLGDTNIPGVSCSDQRRLDIVIYGADPHGVALCGDATLVAPLNRRGQPTHGSATRDGAALEAAERRKHRAYPELLRGGPQRLLVLGAETGGRWSRDCFSLMRILLTARSRRTPSLVRRAMCSGWQRRWWALLACAVQRAVAMSATSAPWASTPPTPATPPCPLAILSLADFAGPSRLGFPA</sequence>
<dbReference type="AlphaFoldDB" id="A0A9P1G9C8"/>
<feature type="signal peptide" evidence="3">
    <location>
        <begin position="1"/>
        <end position="19"/>
    </location>
</feature>
<proteinExistence type="predicted"/>
<dbReference type="Proteomes" id="UP001152797">
    <property type="component" value="Unassembled WGS sequence"/>
</dbReference>
<dbReference type="EMBL" id="CAMXCT030003535">
    <property type="protein sequence ID" value="CAL4792271.1"/>
    <property type="molecule type" value="Genomic_DNA"/>
</dbReference>
<evidence type="ECO:0000313" key="5">
    <source>
        <dbReference type="EMBL" id="CAL1158334.1"/>
    </source>
</evidence>